<sequence>MSEVKLAAESRNSFGKGAARTIRRENKVPVVLYGHGTEPKHLTLPGHELLLALRTPNVLISLDIDGGKGNELAIPKAVQRHAIKGFLVHVDLILVKRGEKVNVEIPVHTEGELASGGNLLEHVLNALPVEAEATHIPSEVTVSIEGLQAGDAILAKDIALPTGTILSVDGDTVVLQVLAAQAEEAAAGSDEAAEA</sequence>
<dbReference type="NCBIfam" id="TIGR00731">
    <property type="entry name" value="bL25_bact_ctc"/>
    <property type="match status" value="1"/>
</dbReference>
<dbReference type="Pfam" id="PF14693">
    <property type="entry name" value="Ribosomal_TL5_C"/>
    <property type="match status" value="1"/>
</dbReference>
<dbReference type="EMBL" id="JPPY01000028">
    <property type="protein sequence ID" value="KND39272.1"/>
    <property type="molecule type" value="Genomic_DNA"/>
</dbReference>
<dbReference type="Pfam" id="PF01386">
    <property type="entry name" value="Ribosomal_L25p"/>
    <property type="match status" value="1"/>
</dbReference>
<comment type="similarity">
    <text evidence="5">Belongs to the bacterial ribosomal protein bL25 family. CTC subfamily.</text>
</comment>
<dbReference type="GO" id="GO:0022625">
    <property type="term" value="C:cytosolic large ribosomal subunit"/>
    <property type="evidence" value="ECO:0007669"/>
    <property type="project" value="TreeGrafter"/>
</dbReference>
<dbReference type="GO" id="GO:0006412">
    <property type="term" value="P:translation"/>
    <property type="evidence" value="ECO:0007669"/>
    <property type="project" value="UniProtKB-UniRule"/>
</dbReference>
<evidence type="ECO:0000256" key="4">
    <source>
        <dbReference type="ARBA" id="ARBA00023274"/>
    </source>
</evidence>
<dbReference type="InterPro" id="IPR037121">
    <property type="entry name" value="Ribosomal_bL25_C"/>
</dbReference>
<evidence type="ECO:0000313" key="6">
    <source>
        <dbReference type="EMBL" id="KND39272.1"/>
    </source>
</evidence>
<keyword evidence="2 5" id="KW-0694">RNA-binding</keyword>
<keyword evidence="4 5" id="KW-0687">Ribonucleoprotein</keyword>
<accession>A0A0L0KM21</accession>
<organism evidence="6 7">
    <name type="scientific">Streptomyces acidiscabies</name>
    <dbReference type="NCBI Taxonomy" id="42234"/>
    <lineage>
        <taxon>Bacteria</taxon>
        <taxon>Bacillati</taxon>
        <taxon>Actinomycetota</taxon>
        <taxon>Actinomycetes</taxon>
        <taxon>Kitasatosporales</taxon>
        <taxon>Streptomycetaceae</taxon>
        <taxon>Streptomyces</taxon>
    </lineage>
</organism>
<dbReference type="PANTHER" id="PTHR33284:SF1">
    <property type="entry name" value="RIBOSOMAL PROTEIN L25_GLN-TRNA SYNTHETASE, ANTI-CODON-BINDING DOMAIN-CONTAINING PROTEIN"/>
    <property type="match status" value="1"/>
</dbReference>
<dbReference type="InterPro" id="IPR020056">
    <property type="entry name" value="Rbsml_bL25/Gln-tRNA_synth_N"/>
</dbReference>
<name>A0A0L0KM21_9ACTN</name>
<keyword evidence="3 5" id="KW-0689">Ribosomal protein</keyword>
<proteinExistence type="inferred from homology"/>
<comment type="caution">
    <text evidence="6">The sequence shown here is derived from an EMBL/GenBank/DDBJ whole genome shotgun (WGS) entry which is preliminary data.</text>
</comment>
<dbReference type="InterPro" id="IPR020057">
    <property type="entry name" value="Ribosomal_bL25_b-dom"/>
</dbReference>
<dbReference type="PATRIC" id="fig|42234.21.peg.948"/>
<dbReference type="NCBIfam" id="NF004131">
    <property type="entry name" value="PRK05618.2-1"/>
    <property type="match status" value="1"/>
</dbReference>
<comment type="function">
    <text evidence="5">This is one of the proteins that binds to the 5S RNA in the ribosome where it forms part of the central protuberance.</text>
</comment>
<gene>
    <name evidence="5" type="primary">rplY</name>
    <name evidence="5" type="synonym">ctc</name>
    <name evidence="6" type="ORF">IQ63_04595</name>
</gene>
<evidence type="ECO:0000256" key="1">
    <source>
        <dbReference type="ARBA" id="ARBA00022730"/>
    </source>
</evidence>
<evidence type="ECO:0000256" key="5">
    <source>
        <dbReference type="HAMAP-Rule" id="MF_01334"/>
    </source>
</evidence>
<dbReference type="Gene3D" id="2.170.120.20">
    <property type="entry name" value="Ribosomal protein L25, beta domain"/>
    <property type="match status" value="1"/>
</dbReference>
<dbReference type="SUPFAM" id="SSF50715">
    <property type="entry name" value="Ribosomal protein L25-like"/>
    <property type="match status" value="1"/>
</dbReference>
<protein>
    <recommendedName>
        <fullName evidence="5">Large ribosomal subunit protein bL25</fullName>
    </recommendedName>
    <alternativeName>
        <fullName evidence="5">General stress protein CTC</fullName>
    </alternativeName>
</protein>
<keyword evidence="1 5" id="KW-0699">rRNA-binding</keyword>
<dbReference type="GO" id="GO:0008097">
    <property type="term" value="F:5S rRNA binding"/>
    <property type="evidence" value="ECO:0007669"/>
    <property type="project" value="InterPro"/>
</dbReference>
<dbReference type="eggNOG" id="COG1825">
    <property type="taxonomic scope" value="Bacteria"/>
</dbReference>
<dbReference type="GO" id="GO:0003735">
    <property type="term" value="F:structural constituent of ribosome"/>
    <property type="evidence" value="ECO:0007669"/>
    <property type="project" value="InterPro"/>
</dbReference>
<dbReference type="Proteomes" id="UP000037151">
    <property type="component" value="Unassembled WGS sequence"/>
</dbReference>
<comment type="subunit">
    <text evidence="5">Part of the 50S ribosomal subunit; part of the 5S rRNA/L5/L18/L25 subcomplex. Contacts the 5S rRNA. Binds to the 5S rRNA independently of L5 and L18.</text>
</comment>
<dbReference type="CDD" id="cd00495">
    <property type="entry name" value="Ribosomal_L25_TL5_CTC"/>
    <property type="match status" value="1"/>
</dbReference>
<dbReference type="InterPro" id="IPR001021">
    <property type="entry name" value="Ribosomal_bL25_long"/>
</dbReference>
<evidence type="ECO:0000313" key="7">
    <source>
        <dbReference type="Proteomes" id="UP000037151"/>
    </source>
</evidence>
<evidence type="ECO:0000256" key="2">
    <source>
        <dbReference type="ARBA" id="ARBA00022884"/>
    </source>
</evidence>
<dbReference type="Gene3D" id="2.40.240.10">
    <property type="entry name" value="Ribosomal Protein L25, Chain P"/>
    <property type="match status" value="1"/>
</dbReference>
<dbReference type="RefSeq" id="WP_050369498.1">
    <property type="nucleotide sequence ID" value="NZ_BCMK01000090.1"/>
</dbReference>
<dbReference type="PANTHER" id="PTHR33284">
    <property type="entry name" value="RIBOSOMAL PROTEIN L25/GLN-TRNA SYNTHETASE, ANTI-CODON-BINDING DOMAIN-CONTAINING PROTEIN"/>
    <property type="match status" value="1"/>
</dbReference>
<dbReference type="STRING" id="42234.IQ63_04595"/>
<dbReference type="InterPro" id="IPR020930">
    <property type="entry name" value="Ribosomal_uL5_bac-type"/>
</dbReference>
<dbReference type="AlphaFoldDB" id="A0A0L0KM21"/>
<dbReference type="HAMAP" id="MF_01334">
    <property type="entry name" value="Ribosomal_bL25_CTC"/>
    <property type="match status" value="1"/>
</dbReference>
<dbReference type="InterPro" id="IPR011035">
    <property type="entry name" value="Ribosomal_bL25/Gln-tRNA_synth"/>
</dbReference>
<dbReference type="OrthoDB" id="5242980at2"/>
<evidence type="ECO:0000256" key="3">
    <source>
        <dbReference type="ARBA" id="ARBA00022980"/>
    </source>
</evidence>
<reference evidence="7" key="1">
    <citation type="submission" date="2014-07" db="EMBL/GenBank/DDBJ databases">
        <title>Genome sequencing of plant-pathogenic Streptomyces species.</title>
        <authorList>
            <person name="Harrison J."/>
            <person name="Sapp M."/>
            <person name="Thwaites R."/>
            <person name="Studholme D.J."/>
        </authorList>
    </citation>
    <scope>NUCLEOTIDE SEQUENCE [LARGE SCALE GENOMIC DNA]</scope>
    <source>
        <strain evidence="7">NCPPB 4445</strain>
    </source>
</reference>
<dbReference type="InterPro" id="IPR029751">
    <property type="entry name" value="Ribosomal_L25_dom"/>
</dbReference>